<dbReference type="Proteomes" id="UP000479000">
    <property type="component" value="Unassembled WGS sequence"/>
</dbReference>
<evidence type="ECO:0000256" key="1">
    <source>
        <dbReference type="SAM" id="MobiDB-lite"/>
    </source>
</evidence>
<feature type="compositionally biased region" description="Basic and acidic residues" evidence="1">
    <location>
        <begin position="217"/>
        <end position="235"/>
    </location>
</feature>
<feature type="compositionally biased region" description="Basic and acidic residues" evidence="1">
    <location>
        <begin position="17"/>
        <end position="31"/>
    </location>
</feature>
<gene>
    <name evidence="2" type="ORF">NTEN_LOCUS11817</name>
</gene>
<dbReference type="EMBL" id="CADCXU010017585">
    <property type="protein sequence ID" value="CAB0006340.1"/>
    <property type="molecule type" value="Genomic_DNA"/>
</dbReference>
<feature type="compositionally biased region" description="Polar residues" evidence="1">
    <location>
        <begin position="153"/>
        <end position="178"/>
    </location>
</feature>
<evidence type="ECO:0000313" key="3">
    <source>
        <dbReference type="Proteomes" id="UP000479000"/>
    </source>
</evidence>
<organism evidence="2 3">
    <name type="scientific">Nesidiocoris tenuis</name>
    <dbReference type="NCBI Taxonomy" id="355587"/>
    <lineage>
        <taxon>Eukaryota</taxon>
        <taxon>Metazoa</taxon>
        <taxon>Ecdysozoa</taxon>
        <taxon>Arthropoda</taxon>
        <taxon>Hexapoda</taxon>
        <taxon>Insecta</taxon>
        <taxon>Pterygota</taxon>
        <taxon>Neoptera</taxon>
        <taxon>Paraneoptera</taxon>
        <taxon>Hemiptera</taxon>
        <taxon>Heteroptera</taxon>
        <taxon>Panheteroptera</taxon>
        <taxon>Cimicomorpha</taxon>
        <taxon>Miridae</taxon>
        <taxon>Dicyphina</taxon>
        <taxon>Nesidiocoris</taxon>
    </lineage>
</organism>
<protein>
    <submittedName>
        <fullName evidence="2">Uncharacterized protein</fullName>
    </submittedName>
</protein>
<feature type="region of interest" description="Disordered" evidence="1">
    <location>
        <begin position="109"/>
        <end position="178"/>
    </location>
</feature>
<evidence type="ECO:0000313" key="2">
    <source>
        <dbReference type="EMBL" id="CAB0006340.1"/>
    </source>
</evidence>
<feature type="region of interest" description="Disordered" evidence="1">
    <location>
        <begin position="209"/>
        <end position="235"/>
    </location>
</feature>
<keyword evidence="3" id="KW-1185">Reference proteome</keyword>
<feature type="region of interest" description="Disordered" evidence="1">
    <location>
        <begin position="486"/>
        <end position="508"/>
    </location>
</feature>
<sequence length="508" mass="56869">MERGEEGRPGGRGGLTARRDGEAGRRCRSATDVRGITPRAVAGRSGGEPALVVLQFGLPTSRSPSRLRSSRTGTTAAIRQRHRWVPDSPLGILFVIGFLEQPMRKMRSQKAKRLGKTQFRLNINREPTLPPWRRAALPEPEPGGAEPGNPSPSINDITSRPDQHGGSSEQPPGTAQQAVGATISRIYDPRALSCCGNILWFEKCNTSEYAAGGHRPTRSDAAKRESQDRTRSQSHLDFHRRHHYRKMRISSARKHFNHSSDRHSIEITRRNVEQSMKSRETVELSSVKTKSLMFSETGPQGGDPRRGRRTDDRAFHFCPRSLLVWGLDFHESSLRSTDCLPLIWIRRVLKNRNNFTGARSGAVMWFPFGHQFKPYGIGKPQIPRRYQSVLTDFLGTTRSIKSAEVFLVKSGDHTVNRGSYASLSEEIPDRRAQCSVDSTIRTFPTTFPFTSGLESLEHSSPRYKQPLLETELFDCYAGRLDKFHTPFNESSSSPQGKAINAIVGDQSP</sequence>
<feature type="compositionally biased region" description="Low complexity" evidence="1">
    <location>
        <begin position="135"/>
        <end position="152"/>
    </location>
</feature>
<dbReference type="AlphaFoldDB" id="A0A6H5GT83"/>
<name>A0A6H5GT83_9HEMI</name>
<accession>A0A6H5GT83</accession>
<feature type="region of interest" description="Disordered" evidence="1">
    <location>
        <begin position="1"/>
        <end position="31"/>
    </location>
</feature>
<reference evidence="2 3" key="1">
    <citation type="submission" date="2020-02" db="EMBL/GenBank/DDBJ databases">
        <authorList>
            <person name="Ferguson B K."/>
        </authorList>
    </citation>
    <scope>NUCLEOTIDE SEQUENCE [LARGE SCALE GENOMIC DNA]</scope>
</reference>
<proteinExistence type="predicted"/>